<organism evidence="1 2">
    <name type="scientific">Rodentibacter ratti</name>
    <dbReference type="NCBI Taxonomy" id="1906745"/>
    <lineage>
        <taxon>Bacteria</taxon>
        <taxon>Pseudomonadati</taxon>
        <taxon>Pseudomonadota</taxon>
        <taxon>Gammaproteobacteria</taxon>
        <taxon>Pasteurellales</taxon>
        <taxon>Pasteurellaceae</taxon>
        <taxon>Rodentibacter</taxon>
    </lineage>
</organism>
<evidence type="ECO:0000313" key="2">
    <source>
        <dbReference type="Proteomes" id="UP000189549"/>
    </source>
</evidence>
<dbReference type="AlphaFoldDB" id="A0A1V3L3D4"/>
<dbReference type="EMBL" id="MLAH01000047">
    <property type="protein sequence ID" value="OOF84432.1"/>
    <property type="molecule type" value="Genomic_DNA"/>
</dbReference>
<dbReference type="Proteomes" id="UP000189549">
    <property type="component" value="Unassembled WGS sequence"/>
</dbReference>
<proteinExistence type="predicted"/>
<evidence type="ECO:0000313" key="1">
    <source>
        <dbReference type="EMBL" id="OOF84432.1"/>
    </source>
</evidence>
<dbReference type="RefSeq" id="WP_077476551.1">
    <property type="nucleotide sequence ID" value="NZ_MLAH01000047.1"/>
</dbReference>
<sequence>MAVTVQADFKGARQLIEKLQSLKDKAVYVGFPAEFNEPVEGAKNFNLASLAAVLEFGNEHIPSRPFLRQTLEKNREKYTALFVQLFERGMSVEKIYESIANIAEGDVKKNIVKGQWAENADSTKIAWRLKDVKNPKRRRKIRETLDPKSIKKKPLIWNGKMRQSVRGIVK</sequence>
<comment type="caution">
    <text evidence="1">The sequence shown here is derived from an EMBL/GenBank/DDBJ whole genome shotgun (WGS) entry which is preliminary data.</text>
</comment>
<gene>
    <name evidence="1" type="ORF">BKG93_07835</name>
</gene>
<accession>A0A1V3L3D4</accession>
<name>A0A1V3L3D4_9PAST</name>
<reference evidence="1 2" key="1">
    <citation type="submission" date="2016-10" db="EMBL/GenBank/DDBJ databases">
        <title>Rodentibacter gen. nov. and new species.</title>
        <authorList>
            <person name="Christensen H."/>
        </authorList>
    </citation>
    <scope>NUCLEOTIDE SEQUENCE [LARGE SCALE GENOMIC DNA]</scope>
    <source>
        <strain evidence="1 2">Ppn157</strain>
    </source>
</reference>
<protein>
    <submittedName>
        <fullName evidence="1">Uncharacterized protein</fullName>
    </submittedName>
</protein>